<organism evidence="1 2">
    <name type="scientific">Pegethrix bostrychoides GSE-TBD4-15B</name>
    <dbReference type="NCBI Taxonomy" id="2839662"/>
    <lineage>
        <taxon>Bacteria</taxon>
        <taxon>Bacillati</taxon>
        <taxon>Cyanobacteriota</taxon>
        <taxon>Cyanophyceae</taxon>
        <taxon>Oculatellales</taxon>
        <taxon>Oculatellaceae</taxon>
        <taxon>Pegethrix</taxon>
    </lineage>
</organism>
<comment type="caution">
    <text evidence="1">The sequence shown here is derived from an EMBL/GenBank/DDBJ whole genome shotgun (WGS) entry which is preliminary data.</text>
</comment>
<name>A0A951P9C4_9CYAN</name>
<reference evidence="1" key="1">
    <citation type="submission" date="2021-05" db="EMBL/GenBank/DDBJ databases">
        <authorList>
            <person name="Pietrasiak N."/>
            <person name="Ward R."/>
            <person name="Stajich J.E."/>
            <person name="Kurbessoian T."/>
        </authorList>
    </citation>
    <scope>NUCLEOTIDE SEQUENCE</scope>
    <source>
        <strain evidence="1">GSE-TBD4-15B</strain>
    </source>
</reference>
<sequence length="100" mass="11532">MPEPVHAILCRYWIQGCILHAIRAELYRGNQLMLMMRPLHCNMLSDQALALHLQAVLSSFTNHSGVPITEFREIDLVLDDHGCPVKDCHLNPLNRMEDWL</sequence>
<evidence type="ECO:0000313" key="1">
    <source>
        <dbReference type="EMBL" id="MBW4465322.1"/>
    </source>
</evidence>
<dbReference type="AlphaFoldDB" id="A0A951P9C4"/>
<proteinExistence type="predicted"/>
<protein>
    <submittedName>
        <fullName evidence="1">Uncharacterized protein</fullName>
    </submittedName>
</protein>
<reference evidence="1" key="2">
    <citation type="journal article" date="2022" name="Microbiol. Resour. Announc.">
        <title>Metagenome Sequencing to Explore Phylogenomics of Terrestrial Cyanobacteria.</title>
        <authorList>
            <person name="Ward R.D."/>
            <person name="Stajich J.E."/>
            <person name="Johansen J.R."/>
            <person name="Huntemann M."/>
            <person name="Clum A."/>
            <person name="Foster B."/>
            <person name="Foster B."/>
            <person name="Roux S."/>
            <person name="Palaniappan K."/>
            <person name="Varghese N."/>
            <person name="Mukherjee S."/>
            <person name="Reddy T.B.K."/>
            <person name="Daum C."/>
            <person name="Copeland A."/>
            <person name="Chen I.A."/>
            <person name="Ivanova N.N."/>
            <person name="Kyrpides N.C."/>
            <person name="Shapiro N."/>
            <person name="Eloe-Fadrosh E.A."/>
            <person name="Pietrasiak N."/>
        </authorList>
    </citation>
    <scope>NUCLEOTIDE SEQUENCE</scope>
    <source>
        <strain evidence="1">GSE-TBD4-15B</strain>
    </source>
</reference>
<dbReference type="EMBL" id="JAHHHV010000038">
    <property type="protein sequence ID" value="MBW4465322.1"/>
    <property type="molecule type" value="Genomic_DNA"/>
</dbReference>
<evidence type="ECO:0000313" key="2">
    <source>
        <dbReference type="Proteomes" id="UP000707356"/>
    </source>
</evidence>
<dbReference type="Proteomes" id="UP000707356">
    <property type="component" value="Unassembled WGS sequence"/>
</dbReference>
<accession>A0A951P9C4</accession>
<gene>
    <name evidence="1" type="ORF">KME07_07770</name>
</gene>